<feature type="compositionally biased region" description="Acidic residues" evidence="1">
    <location>
        <begin position="10"/>
        <end position="24"/>
    </location>
</feature>
<comment type="caution">
    <text evidence="2">The sequence shown here is derived from an EMBL/GenBank/DDBJ whole genome shotgun (WGS) entry which is preliminary data.</text>
</comment>
<proteinExistence type="predicted"/>
<evidence type="ECO:0000313" key="3">
    <source>
        <dbReference type="Proteomes" id="UP000314294"/>
    </source>
</evidence>
<gene>
    <name evidence="2" type="ORF">EYF80_030339</name>
</gene>
<dbReference type="AlphaFoldDB" id="A0A4Z2H3N0"/>
<organism evidence="2 3">
    <name type="scientific">Liparis tanakae</name>
    <name type="common">Tanaka's snailfish</name>
    <dbReference type="NCBI Taxonomy" id="230148"/>
    <lineage>
        <taxon>Eukaryota</taxon>
        <taxon>Metazoa</taxon>
        <taxon>Chordata</taxon>
        <taxon>Craniata</taxon>
        <taxon>Vertebrata</taxon>
        <taxon>Euteleostomi</taxon>
        <taxon>Actinopterygii</taxon>
        <taxon>Neopterygii</taxon>
        <taxon>Teleostei</taxon>
        <taxon>Neoteleostei</taxon>
        <taxon>Acanthomorphata</taxon>
        <taxon>Eupercaria</taxon>
        <taxon>Perciformes</taxon>
        <taxon>Cottioidei</taxon>
        <taxon>Cottales</taxon>
        <taxon>Liparidae</taxon>
        <taxon>Liparis</taxon>
    </lineage>
</organism>
<accession>A0A4Z2H3N0</accession>
<name>A0A4Z2H3N0_9TELE</name>
<dbReference type="Proteomes" id="UP000314294">
    <property type="component" value="Unassembled WGS sequence"/>
</dbReference>
<keyword evidence="3" id="KW-1185">Reference proteome</keyword>
<reference evidence="2 3" key="1">
    <citation type="submission" date="2019-03" db="EMBL/GenBank/DDBJ databases">
        <title>First draft genome of Liparis tanakae, snailfish: a comprehensive survey of snailfish specific genes.</title>
        <authorList>
            <person name="Kim W."/>
            <person name="Song I."/>
            <person name="Jeong J.-H."/>
            <person name="Kim D."/>
            <person name="Kim S."/>
            <person name="Ryu S."/>
            <person name="Song J.Y."/>
            <person name="Lee S.K."/>
        </authorList>
    </citation>
    <scope>NUCLEOTIDE SEQUENCE [LARGE SCALE GENOMIC DNA]</scope>
    <source>
        <tissue evidence="2">Muscle</tissue>
    </source>
</reference>
<feature type="region of interest" description="Disordered" evidence="1">
    <location>
        <begin position="1"/>
        <end position="33"/>
    </location>
</feature>
<evidence type="ECO:0000256" key="1">
    <source>
        <dbReference type="SAM" id="MobiDB-lite"/>
    </source>
</evidence>
<evidence type="ECO:0000313" key="2">
    <source>
        <dbReference type="EMBL" id="TNN59424.1"/>
    </source>
</evidence>
<sequence>MLIQISRCSEEEEREEEEEEEEGESLSPDVRSYSYHGTTKLHHVVGGSPPVLGVGLEVLDDVREEVRPLHAAARRLVAQLGEVDVEVVVGRLVVQLGPSEQLGQGVLSDGSLLQDDHSLLIAELVTTTIYISDRLS</sequence>
<protein>
    <submittedName>
        <fullName evidence="2">Uncharacterized protein</fullName>
    </submittedName>
</protein>
<dbReference type="EMBL" id="SRLO01000356">
    <property type="protein sequence ID" value="TNN59424.1"/>
    <property type="molecule type" value="Genomic_DNA"/>
</dbReference>